<dbReference type="InterPro" id="IPR009000">
    <property type="entry name" value="Transl_B-barrel_sf"/>
</dbReference>
<evidence type="ECO:0000256" key="5">
    <source>
        <dbReference type="HAMAP-Rule" id="MF_00014"/>
    </source>
</evidence>
<dbReference type="InterPro" id="IPR011033">
    <property type="entry name" value="PRC_barrel-like_sf"/>
</dbReference>
<evidence type="ECO:0000256" key="1">
    <source>
        <dbReference type="ARBA" id="ARBA00022490"/>
    </source>
</evidence>
<comment type="similarity">
    <text evidence="5">Belongs to the RimM family.</text>
</comment>
<reference evidence="8 9" key="1">
    <citation type="journal article" date="2020" name="mSystems">
        <title>Defining Genomic and Predicted Metabolic Features of the Acetobacterium Genus.</title>
        <authorList>
            <person name="Ross D.E."/>
            <person name="Marshall C.W."/>
            <person name="Gulliver D."/>
            <person name="May H.D."/>
            <person name="Norman R.S."/>
        </authorList>
    </citation>
    <scope>NUCLEOTIDE SEQUENCE [LARGE SCALE GENOMIC DNA]</scope>
    <source>
        <strain evidence="8 9">DSM 8238</strain>
    </source>
</reference>
<dbReference type="SUPFAM" id="SSF50346">
    <property type="entry name" value="PRC-barrel domain"/>
    <property type="match status" value="1"/>
</dbReference>
<dbReference type="InterPro" id="IPR056792">
    <property type="entry name" value="PRC_RimM"/>
</dbReference>
<feature type="domain" description="RimM N-terminal" evidence="6">
    <location>
        <begin position="9"/>
        <end position="89"/>
    </location>
</feature>
<dbReference type="Pfam" id="PF01782">
    <property type="entry name" value="RimM"/>
    <property type="match status" value="1"/>
</dbReference>
<evidence type="ECO:0000313" key="8">
    <source>
        <dbReference type="EMBL" id="MBC3803133.1"/>
    </source>
</evidence>
<name>A0ABR6WR83_9FIRM</name>
<keyword evidence="2 5" id="KW-0690">Ribosome biogenesis</keyword>
<dbReference type="InterPro" id="IPR036976">
    <property type="entry name" value="RimM_N_sf"/>
</dbReference>
<gene>
    <name evidence="5 8" type="primary">rimM</name>
    <name evidence="8" type="ORF">GH808_01570</name>
</gene>
<dbReference type="PANTHER" id="PTHR33692">
    <property type="entry name" value="RIBOSOME MATURATION FACTOR RIMM"/>
    <property type="match status" value="1"/>
</dbReference>
<keyword evidence="3 5" id="KW-0698">rRNA processing</keyword>
<dbReference type="InterPro" id="IPR011961">
    <property type="entry name" value="RimM"/>
</dbReference>
<dbReference type="NCBIfam" id="TIGR02273">
    <property type="entry name" value="16S_RimM"/>
    <property type="match status" value="1"/>
</dbReference>
<dbReference type="Gene3D" id="2.40.30.60">
    <property type="entry name" value="RimM"/>
    <property type="match status" value="1"/>
</dbReference>
<dbReference type="EMBL" id="WJBC01000002">
    <property type="protein sequence ID" value="MBC3803133.1"/>
    <property type="molecule type" value="Genomic_DNA"/>
</dbReference>
<evidence type="ECO:0000256" key="2">
    <source>
        <dbReference type="ARBA" id="ARBA00022517"/>
    </source>
</evidence>
<dbReference type="Pfam" id="PF24986">
    <property type="entry name" value="PRC_RimM"/>
    <property type="match status" value="1"/>
</dbReference>
<sequence>MKDNHLIIIGRIIGVHGIKGELKVLPLTDDPGRFYDLESVTLVKGETEQEVAITACRLHKTNVLLFLDGVKTRNDAEALIGREVGISRELAVALNEDEFFVEDLIGLPVYNDGELLGKITDILQTGGVDVYTITGGKKTYCVPARKIYFKTVDLGSRRIDAAIPQEILEL</sequence>
<comment type="subcellular location">
    <subcellularLocation>
        <location evidence="5">Cytoplasm</location>
    </subcellularLocation>
</comment>
<dbReference type="Gene3D" id="2.30.30.240">
    <property type="entry name" value="PRC-barrel domain"/>
    <property type="match status" value="1"/>
</dbReference>
<evidence type="ECO:0000259" key="6">
    <source>
        <dbReference type="Pfam" id="PF01782"/>
    </source>
</evidence>
<keyword evidence="4 5" id="KW-0143">Chaperone</keyword>
<feature type="domain" description="Ribosome maturation factor RimM PRC barrel" evidence="7">
    <location>
        <begin position="102"/>
        <end position="166"/>
    </location>
</feature>
<evidence type="ECO:0000256" key="3">
    <source>
        <dbReference type="ARBA" id="ARBA00022552"/>
    </source>
</evidence>
<protein>
    <recommendedName>
        <fullName evidence="5">Ribosome maturation factor RimM</fullName>
    </recommendedName>
</protein>
<comment type="subunit">
    <text evidence="5">Binds ribosomal protein uS19.</text>
</comment>
<dbReference type="Proteomes" id="UP000603234">
    <property type="component" value="Unassembled WGS sequence"/>
</dbReference>
<dbReference type="RefSeq" id="WP_186841055.1">
    <property type="nucleotide sequence ID" value="NZ_WJBC01000002.1"/>
</dbReference>
<evidence type="ECO:0000259" key="7">
    <source>
        <dbReference type="Pfam" id="PF24986"/>
    </source>
</evidence>
<evidence type="ECO:0000256" key="4">
    <source>
        <dbReference type="ARBA" id="ARBA00023186"/>
    </source>
</evidence>
<organism evidence="8 9">
    <name type="scientific">Acetobacterium fimetarium</name>
    <dbReference type="NCBI Taxonomy" id="52691"/>
    <lineage>
        <taxon>Bacteria</taxon>
        <taxon>Bacillati</taxon>
        <taxon>Bacillota</taxon>
        <taxon>Clostridia</taxon>
        <taxon>Eubacteriales</taxon>
        <taxon>Eubacteriaceae</taxon>
        <taxon>Acetobacterium</taxon>
    </lineage>
</organism>
<evidence type="ECO:0000313" key="9">
    <source>
        <dbReference type="Proteomes" id="UP000603234"/>
    </source>
</evidence>
<dbReference type="HAMAP" id="MF_00014">
    <property type="entry name" value="Ribosome_mat_RimM"/>
    <property type="match status" value="1"/>
</dbReference>
<comment type="domain">
    <text evidence="5">The PRC barrel domain binds ribosomal protein uS19.</text>
</comment>
<dbReference type="PANTHER" id="PTHR33692:SF1">
    <property type="entry name" value="RIBOSOME MATURATION FACTOR RIMM"/>
    <property type="match status" value="1"/>
</dbReference>
<comment type="caution">
    <text evidence="8">The sequence shown here is derived from an EMBL/GenBank/DDBJ whole genome shotgun (WGS) entry which is preliminary data.</text>
</comment>
<dbReference type="InterPro" id="IPR002676">
    <property type="entry name" value="RimM_N"/>
</dbReference>
<comment type="function">
    <text evidence="5">An accessory protein needed during the final step in the assembly of 30S ribosomal subunit, possibly for assembly of the head region. Essential for efficient processing of 16S rRNA. May be needed both before and after RbfA during the maturation of 16S rRNA. It has affinity for free ribosomal 30S subunits but not for 70S ribosomes.</text>
</comment>
<keyword evidence="9" id="KW-1185">Reference proteome</keyword>
<accession>A0ABR6WR83</accession>
<keyword evidence="1 5" id="KW-0963">Cytoplasm</keyword>
<dbReference type="SUPFAM" id="SSF50447">
    <property type="entry name" value="Translation proteins"/>
    <property type="match status" value="1"/>
</dbReference>
<proteinExistence type="inferred from homology"/>